<dbReference type="AlphaFoldDB" id="A0A8J3GY21"/>
<dbReference type="PANTHER" id="PTHR40257:SF1">
    <property type="entry name" value="DUF1330 DOMAIN-CONTAINING PROTEIN"/>
    <property type="match status" value="1"/>
</dbReference>
<dbReference type="Gene3D" id="3.30.70.100">
    <property type="match status" value="1"/>
</dbReference>
<evidence type="ECO:0000259" key="1">
    <source>
        <dbReference type="Pfam" id="PF07045"/>
    </source>
</evidence>
<dbReference type="InterPro" id="IPR010753">
    <property type="entry name" value="DUF1330"/>
</dbReference>
<dbReference type="SUPFAM" id="SSF54909">
    <property type="entry name" value="Dimeric alpha+beta barrel"/>
    <property type="match status" value="1"/>
</dbReference>
<accession>A0A8J3GY21</accession>
<dbReference type="Proteomes" id="UP000626220">
    <property type="component" value="Unassembled WGS sequence"/>
</dbReference>
<proteinExistence type="predicted"/>
<protein>
    <recommendedName>
        <fullName evidence="1">DUF1330 domain-containing protein</fullName>
    </recommendedName>
</protein>
<name>A0A8J3GY21_9RHOB</name>
<feature type="domain" description="DUF1330" evidence="1">
    <location>
        <begin position="44"/>
        <end position="117"/>
    </location>
</feature>
<dbReference type="InterPro" id="IPR011008">
    <property type="entry name" value="Dimeric_a/b-barrel"/>
</dbReference>
<keyword evidence="3" id="KW-1185">Reference proteome</keyword>
<evidence type="ECO:0000313" key="2">
    <source>
        <dbReference type="EMBL" id="GHF50535.1"/>
    </source>
</evidence>
<comment type="caution">
    <text evidence="2">The sequence shown here is derived from an EMBL/GenBank/DDBJ whole genome shotgun (WGS) entry which is preliminary data.</text>
</comment>
<evidence type="ECO:0000313" key="3">
    <source>
        <dbReference type="Proteomes" id="UP000626220"/>
    </source>
</evidence>
<gene>
    <name evidence="2" type="ORF">GCM10017056_22790</name>
</gene>
<dbReference type="Pfam" id="PF07045">
    <property type="entry name" value="DUF1330"/>
    <property type="match status" value="1"/>
</dbReference>
<reference evidence="2" key="1">
    <citation type="journal article" date="2014" name="Int. J. Syst. Evol. Microbiol.">
        <title>Complete genome sequence of Corynebacterium casei LMG S-19264T (=DSM 44701T), isolated from a smear-ripened cheese.</title>
        <authorList>
            <consortium name="US DOE Joint Genome Institute (JGI-PGF)"/>
            <person name="Walter F."/>
            <person name="Albersmeier A."/>
            <person name="Kalinowski J."/>
            <person name="Ruckert C."/>
        </authorList>
    </citation>
    <scope>NUCLEOTIDE SEQUENCE</scope>
    <source>
        <strain evidence="2">KCTC 42650</strain>
    </source>
</reference>
<dbReference type="EMBL" id="BNCJ01000005">
    <property type="protein sequence ID" value="GHF50535.1"/>
    <property type="molecule type" value="Genomic_DNA"/>
</dbReference>
<reference evidence="2" key="2">
    <citation type="submission" date="2020-09" db="EMBL/GenBank/DDBJ databases">
        <authorList>
            <person name="Sun Q."/>
            <person name="Kim S."/>
        </authorList>
    </citation>
    <scope>NUCLEOTIDE SEQUENCE</scope>
    <source>
        <strain evidence="2">KCTC 42650</strain>
    </source>
</reference>
<sequence>MSHVGFSREAWTAFRDNNRPGPIHMLNLVRLREKAIYADGREATGAEAYAAYGRLSAPVLDRVGGRIAWRGSMELMLIGPEEWWDHCFVAEYPSVEAFATMMRDPEYREAVVHRTAGVLDSRLIRTGPLPLGENFGG</sequence>
<dbReference type="RefSeq" id="WP_189680214.1">
    <property type="nucleotide sequence ID" value="NZ_BNCJ01000005.1"/>
</dbReference>
<organism evidence="2 3">
    <name type="scientific">Seohaeicola zhoushanensis</name>
    <dbReference type="NCBI Taxonomy" id="1569283"/>
    <lineage>
        <taxon>Bacteria</taxon>
        <taxon>Pseudomonadati</taxon>
        <taxon>Pseudomonadota</taxon>
        <taxon>Alphaproteobacteria</taxon>
        <taxon>Rhodobacterales</taxon>
        <taxon>Roseobacteraceae</taxon>
        <taxon>Seohaeicola</taxon>
    </lineage>
</organism>
<dbReference type="PANTHER" id="PTHR40257">
    <property type="match status" value="1"/>
</dbReference>